<dbReference type="Proteomes" id="UP000008549">
    <property type="component" value="Unassembled WGS sequence"/>
</dbReference>
<dbReference type="GeneID" id="68917263"/>
<keyword evidence="2" id="KW-1185">Reference proteome</keyword>
<organism evidence="1 2">
    <name type="scientific">Caenorhabditis briggsae</name>
    <dbReference type="NCBI Taxonomy" id="6238"/>
    <lineage>
        <taxon>Eukaryota</taxon>
        <taxon>Metazoa</taxon>
        <taxon>Ecdysozoa</taxon>
        <taxon>Nematoda</taxon>
        <taxon>Chromadorea</taxon>
        <taxon>Rhabditida</taxon>
        <taxon>Rhabditina</taxon>
        <taxon>Rhabditomorpha</taxon>
        <taxon>Rhabditoidea</taxon>
        <taxon>Rhabditidae</taxon>
        <taxon>Peloderinae</taxon>
        <taxon>Caenorhabditis</taxon>
    </lineage>
</organism>
<dbReference type="EMBL" id="HE600957">
    <property type="protein sequence ID" value="CAR99034.1"/>
    <property type="molecule type" value="Genomic_DNA"/>
</dbReference>
<proteinExistence type="predicted"/>
<dbReference type="InParanoid" id="B6IGK4"/>
<dbReference type="HOGENOM" id="CLU_1929442_0_0_1"/>
<evidence type="ECO:0000313" key="1">
    <source>
        <dbReference type="EMBL" id="CAR99034.1"/>
    </source>
</evidence>
<dbReference type="RefSeq" id="XP_045098601.1">
    <property type="nucleotide sequence ID" value="XM_045243173.1"/>
</dbReference>
<accession>B6IGK4</accession>
<dbReference type="CTD" id="68917263"/>
<gene>
    <name evidence="1" type="ORF">CBG25781</name>
    <name evidence="1" type="ORF">CBG_25781</name>
</gene>
<protein>
    <submittedName>
        <fullName evidence="1">Protein CBG25781</fullName>
    </submittedName>
</protein>
<dbReference type="KEGG" id="cbr:CBG_25781"/>
<reference evidence="1 2" key="1">
    <citation type="journal article" date="2003" name="PLoS Biol.">
        <title>The genome sequence of Caenorhabditis briggsae: a platform for comparative genomics.</title>
        <authorList>
            <person name="Stein L.D."/>
            <person name="Bao Z."/>
            <person name="Blasiar D."/>
            <person name="Blumenthal T."/>
            <person name="Brent M.R."/>
            <person name="Chen N."/>
            <person name="Chinwalla A."/>
            <person name="Clarke L."/>
            <person name="Clee C."/>
            <person name="Coghlan A."/>
            <person name="Coulson A."/>
            <person name="D'Eustachio P."/>
            <person name="Fitch D.H."/>
            <person name="Fulton L.A."/>
            <person name="Fulton R.E."/>
            <person name="Griffiths-Jones S."/>
            <person name="Harris T.W."/>
            <person name="Hillier L.W."/>
            <person name="Kamath R."/>
            <person name="Kuwabara P.E."/>
            <person name="Mardis E.R."/>
            <person name="Marra M.A."/>
            <person name="Miner T.L."/>
            <person name="Minx P."/>
            <person name="Mullikin J.C."/>
            <person name="Plumb R.W."/>
            <person name="Rogers J."/>
            <person name="Schein J.E."/>
            <person name="Sohrmann M."/>
            <person name="Spieth J."/>
            <person name="Stajich J.E."/>
            <person name="Wei C."/>
            <person name="Willey D."/>
            <person name="Wilson R.K."/>
            <person name="Durbin R."/>
            <person name="Waterston R.H."/>
        </authorList>
    </citation>
    <scope>NUCLEOTIDE SEQUENCE [LARGE SCALE GENOMIC DNA]</scope>
    <source>
        <strain evidence="1 2">AF16</strain>
    </source>
</reference>
<name>B6IGK4_CAEBR</name>
<reference evidence="1 2" key="2">
    <citation type="journal article" date="2011" name="PLoS Genet.">
        <title>Caenorhabditis briggsae recombinant inbred line genotypes reveal inter-strain incompatibility and the evolution of recombination.</title>
        <authorList>
            <person name="Ross J.A."/>
            <person name="Koboldt D.C."/>
            <person name="Staisch J.E."/>
            <person name="Chamberlin H.M."/>
            <person name="Gupta B.P."/>
            <person name="Miller R.D."/>
            <person name="Baird S.E."/>
            <person name="Haag E.S."/>
        </authorList>
    </citation>
    <scope>NUCLEOTIDE SEQUENCE [LARGE SCALE GENOMIC DNA]</scope>
    <source>
        <strain evidence="1 2">AF16</strain>
    </source>
</reference>
<sequence>MEPNLRITLSKKLISFKELEKNLSLKINNLRISSARVVINKMYYTLWETDGGYRLNINGVPTEDIVTDKRWRWVIRLNENEKYCAWIDRGDDTEMNIWFEERETWRGHFRINRLSTATPLAWYEGPVGQED</sequence>
<dbReference type="AlphaFoldDB" id="B6IGK4"/>
<evidence type="ECO:0000313" key="2">
    <source>
        <dbReference type="Proteomes" id="UP000008549"/>
    </source>
</evidence>